<organism evidence="1">
    <name type="scientific">Solanum chacoense</name>
    <name type="common">Chaco potato</name>
    <dbReference type="NCBI Taxonomy" id="4108"/>
    <lineage>
        <taxon>Eukaryota</taxon>
        <taxon>Viridiplantae</taxon>
        <taxon>Streptophyta</taxon>
        <taxon>Embryophyta</taxon>
        <taxon>Tracheophyta</taxon>
        <taxon>Spermatophyta</taxon>
        <taxon>Magnoliopsida</taxon>
        <taxon>eudicotyledons</taxon>
        <taxon>Gunneridae</taxon>
        <taxon>Pentapetalae</taxon>
        <taxon>asterids</taxon>
        <taxon>lamiids</taxon>
        <taxon>Solanales</taxon>
        <taxon>Solanaceae</taxon>
        <taxon>Solanoideae</taxon>
        <taxon>Solaneae</taxon>
        <taxon>Solanum</taxon>
    </lineage>
</organism>
<proteinExistence type="predicted"/>
<dbReference type="EMBL" id="GEDG01005730">
    <property type="protein sequence ID" value="JAP32735.1"/>
    <property type="molecule type" value="Transcribed_RNA"/>
</dbReference>
<dbReference type="PANTHER" id="PTHR36617">
    <property type="entry name" value="PROTEIN, PUTATIVE-RELATED"/>
    <property type="match status" value="1"/>
</dbReference>
<dbReference type="PANTHER" id="PTHR36617:SF16">
    <property type="entry name" value="OS04G0516500 PROTEIN"/>
    <property type="match status" value="1"/>
</dbReference>
<sequence>MTKEVLTPYGVSLWKSIRILWPLLKINTTIRVGNGNKTSFWEDKWLGTTNLKSIFPEMHDLVVNKHVSVAELWTQHG</sequence>
<accession>A0A0V0IJK0</accession>
<protein>
    <submittedName>
        <fullName evidence="1">Putative ovule protein</fullName>
    </submittedName>
</protein>
<evidence type="ECO:0000313" key="1">
    <source>
        <dbReference type="EMBL" id="JAP32735.1"/>
    </source>
</evidence>
<name>A0A0V0IJK0_SOLCH</name>
<reference evidence="1" key="1">
    <citation type="submission" date="2015-12" db="EMBL/GenBank/DDBJ databases">
        <title>Gene expression during late stages of embryo sac development: a critical building block for successful pollen-pistil interactions.</title>
        <authorList>
            <person name="Liu Y."/>
            <person name="Joly V."/>
            <person name="Sabar M."/>
            <person name="Matton D.P."/>
        </authorList>
    </citation>
    <scope>NUCLEOTIDE SEQUENCE</scope>
</reference>
<dbReference type="AlphaFoldDB" id="A0A0V0IJK0"/>